<dbReference type="Proteomes" id="UP000177797">
    <property type="component" value="Unassembled WGS sequence"/>
</dbReference>
<feature type="domain" description="Peptidase S11 D-alanyl-D-alanine carboxypeptidase A N-terminal" evidence="1">
    <location>
        <begin position="114"/>
        <end position="266"/>
    </location>
</feature>
<evidence type="ECO:0000259" key="1">
    <source>
        <dbReference type="Pfam" id="PF00768"/>
    </source>
</evidence>
<gene>
    <name evidence="2" type="ORF">A2938_01625</name>
</gene>
<protein>
    <recommendedName>
        <fullName evidence="1">Peptidase S11 D-alanyl-D-alanine carboxypeptidase A N-terminal domain-containing protein</fullName>
    </recommendedName>
</protein>
<dbReference type="Gene3D" id="3.40.710.10">
    <property type="entry name" value="DD-peptidase/beta-lactamase superfamily"/>
    <property type="match status" value="1"/>
</dbReference>
<name>A0A1G2NEP4_9BACT</name>
<dbReference type="Pfam" id="PF00768">
    <property type="entry name" value="Peptidase_S11"/>
    <property type="match status" value="2"/>
</dbReference>
<evidence type="ECO:0000313" key="2">
    <source>
        <dbReference type="EMBL" id="OHA33812.1"/>
    </source>
</evidence>
<proteinExistence type="predicted"/>
<dbReference type="EMBL" id="MHSA01000023">
    <property type="protein sequence ID" value="OHA33812.1"/>
    <property type="molecule type" value="Genomic_DNA"/>
</dbReference>
<dbReference type="GO" id="GO:0009002">
    <property type="term" value="F:serine-type D-Ala-D-Ala carboxypeptidase activity"/>
    <property type="evidence" value="ECO:0007669"/>
    <property type="project" value="InterPro"/>
</dbReference>
<dbReference type="AlphaFoldDB" id="A0A1G2NEP4"/>
<sequence length="307" mass="32789">MNEPNSHFRFFLAFAFAGALVGALSYIPRVAEIPARADALAQTISVATAVNQAASPFAEIELGARAAFVFDVSTGKTLFDKNASAQLPLASLTKIITSVTALTLAPNYALVPFNNERWSIKDLLSFSLTASSNDGVSAAAAIAGSFVSHGETDAENRVWFIKEMNKEAHKAGLSASYFLNETGLDESMELAGGYGSARDAARLIAYTYQIHPELFGATTQSESVFTEENGNEHEAYNTNKIVAEIPMLRASKTGFTDLAGGNLAVVFDAGIGKPIAVSVLGSTEDGRFEDVKNLVDTTLRFLQRNDL</sequence>
<evidence type="ECO:0000313" key="3">
    <source>
        <dbReference type="Proteomes" id="UP000177797"/>
    </source>
</evidence>
<organism evidence="2 3">
    <name type="scientific">Candidatus Taylorbacteria bacterium RIFCSPLOWO2_01_FULL_48_100</name>
    <dbReference type="NCBI Taxonomy" id="1802322"/>
    <lineage>
        <taxon>Bacteria</taxon>
        <taxon>Candidatus Tayloriibacteriota</taxon>
    </lineage>
</organism>
<dbReference type="SUPFAM" id="SSF56601">
    <property type="entry name" value="beta-lactamase/transpeptidase-like"/>
    <property type="match status" value="1"/>
</dbReference>
<dbReference type="InterPro" id="IPR001967">
    <property type="entry name" value="Peptidase_S11_N"/>
</dbReference>
<reference evidence="2 3" key="1">
    <citation type="journal article" date="2016" name="Nat. Commun.">
        <title>Thousands of microbial genomes shed light on interconnected biogeochemical processes in an aquifer system.</title>
        <authorList>
            <person name="Anantharaman K."/>
            <person name="Brown C.T."/>
            <person name="Hug L.A."/>
            <person name="Sharon I."/>
            <person name="Castelle C.J."/>
            <person name="Probst A.J."/>
            <person name="Thomas B.C."/>
            <person name="Singh A."/>
            <person name="Wilkins M.J."/>
            <person name="Karaoz U."/>
            <person name="Brodie E.L."/>
            <person name="Williams K.H."/>
            <person name="Hubbard S.S."/>
            <person name="Banfield J.F."/>
        </authorList>
    </citation>
    <scope>NUCLEOTIDE SEQUENCE [LARGE SCALE GENOMIC DNA]</scope>
</reference>
<dbReference type="GO" id="GO:0006508">
    <property type="term" value="P:proteolysis"/>
    <property type="evidence" value="ECO:0007669"/>
    <property type="project" value="InterPro"/>
</dbReference>
<feature type="domain" description="Peptidase S11 D-alanyl-D-alanine carboxypeptidase A N-terminal" evidence="1">
    <location>
        <begin position="57"/>
        <end position="101"/>
    </location>
</feature>
<comment type="caution">
    <text evidence="2">The sequence shown here is derived from an EMBL/GenBank/DDBJ whole genome shotgun (WGS) entry which is preliminary data.</text>
</comment>
<dbReference type="InterPro" id="IPR012338">
    <property type="entry name" value="Beta-lactam/transpept-like"/>
</dbReference>
<accession>A0A1G2NEP4</accession>